<keyword evidence="1" id="KW-1133">Transmembrane helix</keyword>
<keyword evidence="1" id="KW-0812">Transmembrane</keyword>
<keyword evidence="1" id="KW-0472">Membrane</keyword>
<feature type="transmembrane region" description="Helical" evidence="1">
    <location>
        <begin position="336"/>
        <end position="354"/>
    </location>
</feature>
<comment type="caution">
    <text evidence="2">The sequence shown here is derived from an EMBL/GenBank/DDBJ whole genome shotgun (WGS) entry which is preliminary data.</text>
</comment>
<accession>A0A0G1YID8</accession>
<proteinExistence type="predicted"/>
<dbReference type="Gene3D" id="2.120.10.30">
    <property type="entry name" value="TolB, C-terminal domain"/>
    <property type="match status" value="1"/>
</dbReference>
<dbReference type="EMBL" id="LCRX01000001">
    <property type="protein sequence ID" value="KKW43006.1"/>
    <property type="molecule type" value="Genomic_DNA"/>
</dbReference>
<dbReference type="Proteomes" id="UP000033870">
    <property type="component" value="Unassembled WGS sequence"/>
</dbReference>
<feature type="transmembrane region" description="Helical" evidence="1">
    <location>
        <begin position="375"/>
        <end position="404"/>
    </location>
</feature>
<dbReference type="SUPFAM" id="SSF101898">
    <property type="entry name" value="NHL repeat"/>
    <property type="match status" value="1"/>
</dbReference>
<dbReference type="AlphaFoldDB" id="A0A0G1YID8"/>
<sequence>MPSVLEVQEFFVEGRDPGKAHVLLHIAEPTAPHEKERGYLFALVEIAQGSPEQIQKFQELIDEVETAFYAKEERREYLLERVLQNINKKGGILLDYPGSAIHCIVGTIRGQAVALAYHGAPIAALIYSGGEHLEATEIISPEPTDSGTALFSEIVEGSMGPGDYIYVATPHVGDHFTPDRVRKLAESRTTRQSMAHIQKVLSDLGSDYSFGGILFHLTDHTDTPRTGAQPKIMDNGSAESLNKLMASARSTAETLSPPLLGDVGKNLKSLLKKRAADTTVAAENLHPAARVRTVETNHRYGDGPAEREGVLGQSLVMLGRAVIYLVHGLIEIVRRLFVGLIRAGQIVFVLSTNWRRGRARIIRDWRLAAADKRQWLTSLPLVSKIILSCTLVLALAFVGSLGYIQVQEKRTASEQKYLNLIAAIRDKKDAAEASLIYADKTKASELIREAQALAAGLPQEKTGQQQTAAELKTSLAQVAEKLRNLKTVPAELIADIGAAYPEARTEKLVKIGGEIIAYGPADSKFYAVGLAAKEIKVKNNDVAPELAFALVPAEEDKVVFLSRGYKAAEYDPKTGVFLAKTIGLPAEGTQVDAAGIYNRKLYLAVSAQKQIYKHSPTQTGYDKGTAWLKQTSESLADARSLAIDGEIFILKNNGEIKKYFTGEEQPFTVNGVEPSLAQPTQIVTNADLKEIFILESSNRRLVVLNKTGAFETQYTAEEWQSPSGIAVEDGGKTVYVLDANKIYRLSL</sequence>
<gene>
    <name evidence="2" type="ORF">UY92_C0001G0020</name>
</gene>
<name>A0A0G1YID8_9BACT</name>
<dbReference type="STRING" id="1619044.UY92_C0001G0020"/>
<evidence type="ECO:0000313" key="2">
    <source>
        <dbReference type="EMBL" id="KKW43006.1"/>
    </source>
</evidence>
<reference evidence="2 3" key="1">
    <citation type="journal article" date="2015" name="Nature">
        <title>rRNA introns, odd ribosomes, and small enigmatic genomes across a large radiation of phyla.</title>
        <authorList>
            <person name="Brown C.T."/>
            <person name="Hug L.A."/>
            <person name="Thomas B.C."/>
            <person name="Sharon I."/>
            <person name="Castelle C.J."/>
            <person name="Singh A."/>
            <person name="Wilkins M.J."/>
            <person name="Williams K.H."/>
            <person name="Banfield J.F."/>
        </authorList>
    </citation>
    <scope>NUCLEOTIDE SEQUENCE [LARGE SCALE GENOMIC DNA]</scope>
</reference>
<organism evidence="2 3">
    <name type="scientific">Candidatus Magasanikbacteria bacterium GW2011_GWA2_56_11</name>
    <dbReference type="NCBI Taxonomy" id="1619044"/>
    <lineage>
        <taxon>Bacteria</taxon>
        <taxon>Candidatus Magasanikiibacteriota</taxon>
    </lineage>
</organism>
<dbReference type="InterPro" id="IPR011042">
    <property type="entry name" value="6-blade_b-propeller_TolB-like"/>
</dbReference>
<evidence type="ECO:0000256" key="1">
    <source>
        <dbReference type="SAM" id="Phobius"/>
    </source>
</evidence>
<protein>
    <submittedName>
        <fullName evidence="2">Uncharacterized protein</fullName>
    </submittedName>
</protein>
<evidence type="ECO:0000313" key="3">
    <source>
        <dbReference type="Proteomes" id="UP000033870"/>
    </source>
</evidence>